<evidence type="ECO:0000313" key="9">
    <source>
        <dbReference type="Proteomes" id="UP000887565"/>
    </source>
</evidence>
<evidence type="ECO:0000256" key="7">
    <source>
        <dbReference type="PIRSR" id="PIRSR602640-3"/>
    </source>
</evidence>
<dbReference type="AlphaFoldDB" id="A0A915JKF4"/>
<feature type="binding site" evidence="6">
    <location>
        <position position="266"/>
    </location>
    <ligand>
        <name>Ca(2+)</name>
        <dbReference type="ChEBI" id="CHEBI:29108"/>
        <label>1</label>
        <note>catalytic</note>
    </ligand>
</feature>
<feature type="binding site" evidence="6">
    <location>
        <position position="114"/>
    </location>
    <ligand>
        <name>Ca(2+)</name>
        <dbReference type="ChEBI" id="CHEBI:29108"/>
        <label>1</label>
        <note>catalytic</note>
    </ligand>
</feature>
<protein>
    <recommendedName>
        <fullName evidence="8">Paraoxonase</fullName>
        <ecNumber evidence="8">3.1.1.2</ecNumber>
    </recommendedName>
</protein>
<evidence type="ECO:0000256" key="4">
    <source>
        <dbReference type="ARBA" id="ARBA00023180"/>
    </source>
</evidence>
<sequence length="362" mass="41396">MIAFYIKAPLTVLLIAFLCHYVVKFLLYLDLNKRVYNHVAGSCSSVAAIENGAEDVEFLDEHSAILSAGLQRFGKSDKNVEGKMFVYNVSARTAWDLKLHSKTLSTKNFHPHGLCVFRRRNGQKTIFVINHRKKYDSVEVFALDDKEKQLNHARTIKSPSFQSLEDLVCLTNEKFFAVNTHYFKDEYLRNAELYLALPLGNIVYFDGKKSRVVKHWISSPSGIALDISKKWLYVSSMTRERIIVYRIESDYNLTEHSTIQLYGSPDNIFVDPYSADLIVAVHPIKIRKFRHDSDPKNIYSPSQILKLHGRPIKGNWTVTQIYANDGAMLSSASVCVKIKDKLLIGSTYDKFLSCDVDYPHLL</sequence>
<dbReference type="WBParaSite" id="nRc.2.0.1.t26650-RA">
    <property type="protein sequence ID" value="nRc.2.0.1.t26650-RA"/>
    <property type="gene ID" value="nRc.2.0.1.g26650"/>
</dbReference>
<feature type="disulfide bond" description="In form B" evidence="7">
    <location>
        <begin position="43"/>
        <end position="354"/>
    </location>
</feature>
<feature type="binding site" evidence="6">
    <location>
        <position position="267"/>
    </location>
    <ligand>
        <name>Ca(2+)</name>
        <dbReference type="ChEBI" id="CHEBI:29108"/>
        <label>1</label>
        <note>catalytic</note>
    </ligand>
</feature>
<keyword evidence="6 8" id="KW-0106">Calcium</keyword>
<dbReference type="InterPro" id="IPR002640">
    <property type="entry name" value="Arylesterase"/>
</dbReference>
<dbReference type="Proteomes" id="UP000887565">
    <property type="component" value="Unplaced"/>
</dbReference>
<dbReference type="InterPro" id="IPR011042">
    <property type="entry name" value="6-blade_b-propeller_TolB-like"/>
</dbReference>
<dbReference type="InterPro" id="IPR051288">
    <property type="entry name" value="Serum_paraoxonase/arylesterase"/>
</dbReference>
<keyword evidence="9" id="KW-1185">Reference proteome</keyword>
<keyword evidence="3 7" id="KW-1015">Disulfide bond</keyword>
<evidence type="ECO:0000313" key="10">
    <source>
        <dbReference type="WBParaSite" id="nRc.2.0.1.t26650-RA"/>
    </source>
</evidence>
<comment type="cofactor">
    <cofactor evidence="6 8">
        <name>Ca(2+)</name>
        <dbReference type="ChEBI" id="CHEBI:29108"/>
    </cofactor>
    <text evidence="6 8">Binds 2 calcium ions per subunit.</text>
</comment>
<dbReference type="OMA" id="YFADPYF"/>
<reference evidence="10" key="1">
    <citation type="submission" date="2022-11" db="UniProtKB">
        <authorList>
            <consortium name="WormBaseParasite"/>
        </authorList>
    </citation>
    <scope>IDENTIFICATION</scope>
</reference>
<accession>A0A915JKF4</accession>
<dbReference type="Gene3D" id="2.120.10.30">
    <property type="entry name" value="TolB, C-terminal domain"/>
    <property type="match status" value="1"/>
</dbReference>
<dbReference type="Pfam" id="PF01731">
    <property type="entry name" value="Arylesterase"/>
    <property type="match status" value="1"/>
</dbReference>
<dbReference type="GO" id="GO:0046872">
    <property type="term" value="F:metal ion binding"/>
    <property type="evidence" value="ECO:0007669"/>
    <property type="project" value="UniProtKB-KW"/>
</dbReference>
<feature type="binding site" evidence="6">
    <location>
        <position position="166"/>
    </location>
    <ligand>
        <name>Ca(2+)</name>
        <dbReference type="ChEBI" id="CHEBI:29108"/>
        <label>1</label>
        <note>catalytic</note>
    </ligand>
</feature>
<feature type="active site" description="Proton acceptor" evidence="5">
    <location>
        <position position="112"/>
    </location>
</feature>
<comment type="similarity">
    <text evidence="1 8">Belongs to the paraoxonase family.</text>
</comment>
<evidence type="ECO:0000256" key="5">
    <source>
        <dbReference type="PIRSR" id="PIRSR602640-1"/>
    </source>
</evidence>
<evidence type="ECO:0000256" key="1">
    <source>
        <dbReference type="ARBA" id="ARBA00008595"/>
    </source>
</evidence>
<name>A0A915JKF4_ROMCU</name>
<dbReference type="PANTHER" id="PTHR11799">
    <property type="entry name" value="PARAOXONASE"/>
    <property type="match status" value="1"/>
</dbReference>
<dbReference type="EC" id="3.1.1.2" evidence="8"/>
<keyword evidence="2 8" id="KW-0378">Hydrolase</keyword>
<comment type="catalytic activity">
    <reaction evidence="8">
        <text>a phenyl acetate + H2O = a phenol + acetate + H(+)</text>
        <dbReference type="Rhea" id="RHEA:17309"/>
        <dbReference type="ChEBI" id="CHEBI:15377"/>
        <dbReference type="ChEBI" id="CHEBI:15378"/>
        <dbReference type="ChEBI" id="CHEBI:30089"/>
        <dbReference type="ChEBI" id="CHEBI:33853"/>
        <dbReference type="ChEBI" id="CHEBI:140310"/>
        <dbReference type="EC" id="3.1.1.2"/>
    </reaction>
</comment>
<dbReference type="GO" id="GO:0004064">
    <property type="term" value="F:arylesterase activity"/>
    <property type="evidence" value="ECO:0007669"/>
    <property type="project" value="UniProtKB-UniRule"/>
</dbReference>
<evidence type="ECO:0000256" key="3">
    <source>
        <dbReference type="ARBA" id="ARBA00023157"/>
    </source>
</evidence>
<dbReference type="SUPFAM" id="SSF63829">
    <property type="entry name" value="Calcium-dependent phosphotriesterase"/>
    <property type="match status" value="1"/>
</dbReference>
<evidence type="ECO:0000256" key="6">
    <source>
        <dbReference type="PIRSR" id="PIRSR602640-2"/>
    </source>
</evidence>
<dbReference type="PANTHER" id="PTHR11799:SF12">
    <property type="entry name" value="PARAOXONASE-RELATED"/>
    <property type="match status" value="1"/>
</dbReference>
<evidence type="ECO:0000256" key="8">
    <source>
        <dbReference type="RuleBase" id="RU368025"/>
    </source>
</evidence>
<feature type="binding site" evidence="6">
    <location>
        <position position="54"/>
    </location>
    <ligand>
        <name>Ca(2+)</name>
        <dbReference type="ChEBI" id="CHEBI:29108"/>
        <label>2</label>
    </ligand>
</feature>
<evidence type="ECO:0000256" key="2">
    <source>
        <dbReference type="ARBA" id="ARBA00022801"/>
    </source>
</evidence>
<feature type="binding site" evidence="6">
    <location>
        <position position="55"/>
    </location>
    <ligand>
        <name>Ca(2+)</name>
        <dbReference type="ChEBI" id="CHEBI:29108"/>
        <label>1</label>
        <note>catalytic</note>
    </ligand>
</feature>
<keyword evidence="4 8" id="KW-0325">Glycoprotein</keyword>
<keyword evidence="6 8" id="KW-0479">Metal-binding</keyword>
<proteinExistence type="inferred from homology"/>
<organism evidence="9 10">
    <name type="scientific">Romanomermis culicivorax</name>
    <name type="common">Nematode worm</name>
    <dbReference type="NCBI Taxonomy" id="13658"/>
    <lineage>
        <taxon>Eukaryota</taxon>
        <taxon>Metazoa</taxon>
        <taxon>Ecdysozoa</taxon>
        <taxon>Nematoda</taxon>
        <taxon>Enoplea</taxon>
        <taxon>Dorylaimia</taxon>
        <taxon>Mermithida</taxon>
        <taxon>Mermithoidea</taxon>
        <taxon>Mermithidae</taxon>
        <taxon>Romanomermis</taxon>
    </lineage>
</organism>
<dbReference type="PRINTS" id="PR01785">
    <property type="entry name" value="PARAOXONASE"/>
</dbReference>